<reference evidence="7" key="1">
    <citation type="submission" date="2020-06" db="EMBL/GenBank/DDBJ databases">
        <title>Unique genomic features of the anaerobic methanotrophic archaea.</title>
        <authorList>
            <person name="Chadwick G.L."/>
            <person name="Skennerton C.T."/>
            <person name="Laso-Perez R."/>
            <person name="Leu A.O."/>
            <person name="Speth D.R."/>
            <person name="Yu H."/>
            <person name="Morgan-Lang C."/>
            <person name="Hatzenpichler R."/>
            <person name="Goudeau D."/>
            <person name="Malmstrom R."/>
            <person name="Brazelton W.J."/>
            <person name="Woyke T."/>
            <person name="Hallam S.J."/>
            <person name="Tyson G.W."/>
            <person name="Wegener G."/>
            <person name="Boetius A."/>
            <person name="Orphan V."/>
        </authorList>
    </citation>
    <scope>NUCLEOTIDE SEQUENCE</scope>
</reference>
<evidence type="ECO:0000256" key="5">
    <source>
        <dbReference type="ARBA" id="ARBA00023136"/>
    </source>
</evidence>
<dbReference type="Pfam" id="PF01594">
    <property type="entry name" value="AI-2E_transport"/>
    <property type="match status" value="1"/>
</dbReference>
<feature type="transmembrane region" description="Helical" evidence="6">
    <location>
        <begin position="319"/>
        <end position="344"/>
    </location>
</feature>
<comment type="similarity">
    <text evidence="2">Belongs to the autoinducer-2 exporter (AI-2E) (TC 2.A.86) family.</text>
</comment>
<dbReference type="PANTHER" id="PTHR21716">
    <property type="entry name" value="TRANSMEMBRANE PROTEIN"/>
    <property type="match status" value="1"/>
</dbReference>
<proteinExistence type="inferred from homology"/>
<dbReference type="InterPro" id="IPR002549">
    <property type="entry name" value="AI-2E-like"/>
</dbReference>
<feature type="transmembrane region" description="Helical" evidence="6">
    <location>
        <begin position="282"/>
        <end position="299"/>
    </location>
</feature>
<evidence type="ECO:0000313" key="7">
    <source>
        <dbReference type="EMBL" id="QNO51416.1"/>
    </source>
</evidence>
<evidence type="ECO:0000256" key="2">
    <source>
        <dbReference type="ARBA" id="ARBA00009773"/>
    </source>
</evidence>
<evidence type="ECO:0000256" key="3">
    <source>
        <dbReference type="ARBA" id="ARBA00022692"/>
    </source>
</evidence>
<gene>
    <name evidence="7" type="ORF">PFCPEAIJ_00018</name>
</gene>
<sequence>MNLREETRNKLYWQILGLISIALLAYMLFPFLDVLIYGIFIYYVARPMYSKFDRRVKHKSVGAFISLFFVVLPIVLISIFTLSIAYIELSTFLSQVDFGHMGYVNELFKNFEGIAANIKQGDISTLFSQGDTWVLILTQITKFSDIFFKFIDVLFRLFLTFAIAFYLLTDATKLREWITDTFLGGKPELTKKFFDEVDSDIHTVYFGNILTAVLTALIAAVIFWLLNLVAPPQLLIPYPILMAILCGLGIFIPLVGMKLVWVPLAIYLVIQAYLNGILFTDWWFILLFLVVVFVVVDFAPDIALRPYISGKHVHAGAMLFAYIFGIAVFGFVGLFLGPMILIIATNFMKIVLPELRGQSRGLQRRIV</sequence>
<dbReference type="EMBL" id="MT631469">
    <property type="protein sequence ID" value="QNO51416.1"/>
    <property type="molecule type" value="Genomic_DNA"/>
</dbReference>
<evidence type="ECO:0000256" key="6">
    <source>
        <dbReference type="SAM" id="Phobius"/>
    </source>
</evidence>
<keyword evidence="3 6" id="KW-0812">Transmembrane</keyword>
<dbReference type="AlphaFoldDB" id="A0A7G9YTT2"/>
<organism evidence="7">
    <name type="scientific">Candidatus Methanophagaceae archaeon ANME-1 ERB6</name>
    <dbReference type="NCBI Taxonomy" id="2759912"/>
    <lineage>
        <taxon>Archaea</taxon>
        <taxon>Methanobacteriati</taxon>
        <taxon>Methanobacteriota</taxon>
        <taxon>Stenosarchaea group</taxon>
        <taxon>Methanomicrobia</taxon>
        <taxon>Candidatus Methanophagales</taxon>
        <taxon>Candidatus Methanophagaceae</taxon>
    </lineage>
</organism>
<evidence type="ECO:0000256" key="1">
    <source>
        <dbReference type="ARBA" id="ARBA00004141"/>
    </source>
</evidence>
<dbReference type="PANTHER" id="PTHR21716:SF4">
    <property type="entry name" value="TRANSMEMBRANE PROTEIN 245"/>
    <property type="match status" value="1"/>
</dbReference>
<accession>A0A7G9YTT2</accession>
<feature type="transmembrane region" description="Helical" evidence="6">
    <location>
        <begin position="204"/>
        <end position="226"/>
    </location>
</feature>
<name>A0A7G9YTT2_9EURY</name>
<evidence type="ECO:0000256" key="4">
    <source>
        <dbReference type="ARBA" id="ARBA00022989"/>
    </source>
</evidence>
<keyword evidence="4 6" id="KW-1133">Transmembrane helix</keyword>
<protein>
    <recommendedName>
        <fullName evidence="8">AI-2E family transporter</fullName>
    </recommendedName>
</protein>
<dbReference type="GO" id="GO:0016020">
    <property type="term" value="C:membrane"/>
    <property type="evidence" value="ECO:0007669"/>
    <property type="project" value="UniProtKB-SubCell"/>
</dbReference>
<feature type="transmembrane region" description="Helical" evidence="6">
    <location>
        <begin position="146"/>
        <end position="168"/>
    </location>
</feature>
<keyword evidence="5 6" id="KW-0472">Membrane</keyword>
<comment type="subcellular location">
    <subcellularLocation>
        <location evidence="1">Membrane</location>
        <topology evidence="1">Multi-pass membrane protein</topology>
    </subcellularLocation>
</comment>
<feature type="transmembrane region" description="Helical" evidence="6">
    <location>
        <begin position="238"/>
        <end position="270"/>
    </location>
</feature>
<evidence type="ECO:0008006" key="8">
    <source>
        <dbReference type="Google" id="ProtNLM"/>
    </source>
</evidence>
<feature type="transmembrane region" description="Helical" evidence="6">
    <location>
        <begin position="64"/>
        <end position="87"/>
    </location>
</feature>
<feature type="transmembrane region" description="Helical" evidence="6">
    <location>
        <begin position="12"/>
        <end position="43"/>
    </location>
</feature>